<comment type="caution">
    <text evidence="7">The sequence shown here is derived from an EMBL/GenBank/DDBJ whole genome shotgun (WGS) entry which is preliminary data.</text>
</comment>
<accession>A0A550BX09</accession>
<evidence type="ECO:0000256" key="2">
    <source>
        <dbReference type="ARBA" id="ARBA00022771"/>
    </source>
</evidence>
<name>A0A550BX09_9AGAR</name>
<evidence type="ECO:0000313" key="7">
    <source>
        <dbReference type="EMBL" id="TRM57053.1"/>
    </source>
</evidence>
<proteinExistence type="predicted"/>
<keyword evidence="3" id="KW-0862">Zinc</keyword>
<evidence type="ECO:0000313" key="8">
    <source>
        <dbReference type="Proteomes" id="UP000320762"/>
    </source>
</evidence>
<organism evidence="7 8">
    <name type="scientific">Schizophyllum amplum</name>
    <dbReference type="NCBI Taxonomy" id="97359"/>
    <lineage>
        <taxon>Eukaryota</taxon>
        <taxon>Fungi</taxon>
        <taxon>Dikarya</taxon>
        <taxon>Basidiomycota</taxon>
        <taxon>Agaricomycotina</taxon>
        <taxon>Agaricomycetes</taxon>
        <taxon>Agaricomycetidae</taxon>
        <taxon>Agaricales</taxon>
        <taxon>Schizophyllaceae</taxon>
        <taxon>Schizophyllum</taxon>
    </lineage>
</organism>
<evidence type="ECO:0000259" key="6">
    <source>
        <dbReference type="PROSITE" id="PS50865"/>
    </source>
</evidence>
<feature type="region of interest" description="Disordered" evidence="5">
    <location>
        <begin position="545"/>
        <end position="565"/>
    </location>
</feature>
<dbReference type="AlphaFoldDB" id="A0A550BX09"/>
<gene>
    <name evidence="7" type="ORF">BD626DRAFT_412648</name>
</gene>
<protein>
    <recommendedName>
        <fullName evidence="6">MYND-type domain-containing protein</fullName>
    </recommendedName>
</protein>
<dbReference type="GO" id="GO:0008270">
    <property type="term" value="F:zinc ion binding"/>
    <property type="evidence" value="ECO:0007669"/>
    <property type="project" value="UniProtKB-KW"/>
</dbReference>
<keyword evidence="2 4" id="KW-0863">Zinc-finger</keyword>
<evidence type="ECO:0000256" key="3">
    <source>
        <dbReference type="ARBA" id="ARBA00022833"/>
    </source>
</evidence>
<dbReference type="PROSITE" id="PS50865">
    <property type="entry name" value="ZF_MYND_2"/>
    <property type="match status" value="1"/>
</dbReference>
<reference evidence="7 8" key="1">
    <citation type="journal article" date="2019" name="New Phytol.">
        <title>Comparative genomics reveals unique wood-decay strategies and fruiting body development in the Schizophyllaceae.</title>
        <authorList>
            <person name="Almasi E."/>
            <person name="Sahu N."/>
            <person name="Krizsan K."/>
            <person name="Balint B."/>
            <person name="Kovacs G.M."/>
            <person name="Kiss B."/>
            <person name="Cseklye J."/>
            <person name="Drula E."/>
            <person name="Henrissat B."/>
            <person name="Nagy I."/>
            <person name="Chovatia M."/>
            <person name="Adam C."/>
            <person name="LaButti K."/>
            <person name="Lipzen A."/>
            <person name="Riley R."/>
            <person name="Grigoriev I.V."/>
            <person name="Nagy L.G."/>
        </authorList>
    </citation>
    <scope>NUCLEOTIDE SEQUENCE [LARGE SCALE GENOMIC DNA]</scope>
    <source>
        <strain evidence="7 8">NL-1724</strain>
    </source>
</reference>
<dbReference type="Gene3D" id="6.10.140.2220">
    <property type="match status" value="1"/>
</dbReference>
<feature type="domain" description="MYND-type" evidence="6">
    <location>
        <begin position="429"/>
        <end position="470"/>
    </location>
</feature>
<keyword evidence="1" id="KW-0479">Metal-binding</keyword>
<evidence type="ECO:0000256" key="5">
    <source>
        <dbReference type="SAM" id="MobiDB-lite"/>
    </source>
</evidence>
<dbReference type="EMBL" id="VDMD01000053">
    <property type="protein sequence ID" value="TRM57053.1"/>
    <property type="molecule type" value="Genomic_DNA"/>
</dbReference>
<dbReference type="Proteomes" id="UP000320762">
    <property type="component" value="Unassembled WGS sequence"/>
</dbReference>
<sequence>MQTVLLIEREQNELVTVRDLARQLGNDLPLSPGNTHKSVVREIIALLDKPNRIAFSSLINGAQPGKLLYDSNILGVILLSFSVFYIISTAAEEPPNEAILSRMRALWPHVVKWGTILHPARTLLVNLPGQGAVDKHDTGRDVAAITQAYSIIAESDPVFVKPFIHTHPDLVGQALELWLHFPRYIPASDPDATASVYGATLTVTHLYKMLVHQNNKPTAVERALFIDELWRATKNRRRALFRAAASQTEFLLTLAPNPLLGSKVWTNHFGLLGLLVGIPDFQPSRIPQEAIASTLNAAKRWMKRRETYDAAVSAVKFVGALCSAARDNRALVRAIDVGVLELLHDLGRLEDAYDRDLQFFVRMLCAAETQARVMRAVLRRYPERPPLEMRFQTQRPPSAPPTWKDIIWTQLTYRDVYFKNHKGRDWRRVMTCGGTQGPHDQLNRVCPCAGAFYCSGSCQRAHWRVHRLVCTADTGPLGFEGALSLSDALFLCVIIRAHLNQRKAEIGMQLGHLLQRAPRQRNTRMSAVLFDLSDVVPSDVVVPSGGGGGGSSANANPTAQATPHPRHEVYLPEGCRVDENDVARMGIRAGPVMIEAMVRVGGVKRKRVMPFSYDVAYFLS</sequence>
<dbReference type="Pfam" id="PF01753">
    <property type="entry name" value="zf-MYND"/>
    <property type="match status" value="1"/>
</dbReference>
<dbReference type="InterPro" id="IPR002893">
    <property type="entry name" value="Znf_MYND"/>
</dbReference>
<evidence type="ECO:0000256" key="1">
    <source>
        <dbReference type="ARBA" id="ARBA00022723"/>
    </source>
</evidence>
<evidence type="ECO:0000256" key="4">
    <source>
        <dbReference type="PROSITE-ProRule" id="PRU00134"/>
    </source>
</evidence>
<keyword evidence="8" id="KW-1185">Reference proteome</keyword>
<dbReference type="OrthoDB" id="432970at2759"/>
<dbReference type="SUPFAM" id="SSF144232">
    <property type="entry name" value="HIT/MYND zinc finger-like"/>
    <property type="match status" value="1"/>
</dbReference>